<evidence type="ECO:0000313" key="2">
    <source>
        <dbReference type="EMBL" id="TNC64923.1"/>
    </source>
</evidence>
<feature type="domain" description="Pyridoxamine 5'-phosphate oxidase N-terminal" evidence="1">
    <location>
        <begin position="15"/>
        <end position="133"/>
    </location>
</feature>
<dbReference type="OrthoDB" id="7867371at2"/>
<dbReference type="Proteomes" id="UP000305709">
    <property type="component" value="Unassembled WGS sequence"/>
</dbReference>
<reference evidence="2 3" key="1">
    <citation type="submission" date="2019-06" db="EMBL/GenBank/DDBJ databases">
        <authorList>
            <person name="Jiang L."/>
        </authorList>
    </citation>
    <scope>NUCLEOTIDE SEQUENCE [LARGE SCALE GENOMIC DNA]</scope>
    <source>
        <strain evidence="2 3">YIM 48858</strain>
    </source>
</reference>
<organism evidence="2 3">
    <name type="scientific">Rubellimicrobium roseum</name>
    <dbReference type="NCBI Taxonomy" id="687525"/>
    <lineage>
        <taxon>Bacteria</taxon>
        <taxon>Pseudomonadati</taxon>
        <taxon>Pseudomonadota</taxon>
        <taxon>Alphaproteobacteria</taxon>
        <taxon>Rhodobacterales</taxon>
        <taxon>Roseobacteraceae</taxon>
        <taxon>Rubellimicrobium</taxon>
    </lineage>
</organism>
<protein>
    <submittedName>
        <fullName evidence="2">Pyridoxamine 5'-phosphate oxidase family protein</fullName>
    </submittedName>
</protein>
<dbReference type="PANTHER" id="PTHR40660">
    <property type="entry name" value="5'-PHOSPHATE OXIDASE PUTATIVE DOMAIN-CONTAINING PROTEIN-RELATED"/>
    <property type="match status" value="1"/>
</dbReference>
<dbReference type="Pfam" id="PF01243">
    <property type="entry name" value="PNPOx_N"/>
    <property type="match status" value="1"/>
</dbReference>
<keyword evidence="3" id="KW-1185">Reference proteome</keyword>
<proteinExistence type="predicted"/>
<evidence type="ECO:0000259" key="1">
    <source>
        <dbReference type="Pfam" id="PF01243"/>
    </source>
</evidence>
<sequence length="170" mass="19117">MHVAEPTRAARTLLTRAVLEDLDRAVLCWLATVDQDMVPNVSPKEIFCPYGDDVLLIANIASPGSMRNIARNPQVCVSFIDVFRQRGFKLIGRATVIPRDAPDFTKLAEGLLRKAGADFPVHDAIHVRIERVERIWAPSYRLFPDRSVEERMQSAYAAYGVRPSSPDERV</sequence>
<dbReference type="SUPFAM" id="SSF50475">
    <property type="entry name" value="FMN-binding split barrel"/>
    <property type="match status" value="1"/>
</dbReference>
<dbReference type="EMBL" id="VDFV01000041">
    <property type="protein sequence ID" value="TNC64923.1"/>
    <property type="molecule type" value="Genomic_DNA"/>
</dbReference>
<dbReference type="InterPro" id="IPR012349">
    <property type="entry name" value="Split_barrel_FMN-bd"/>
</dbReference>
<dbReference type="InterPro" id="IPR011576">
    <property type="entry name" value="Pyridox_Oxase_N"/>
</dbReference>
<gene>
    <name evidence="2" type="ORF">FHG71_18305</name>
</gene>
<accession>A0A5C4N5N5</accession>
<dbReference type="AlphaFoldDB" id="A0A5C4N5N5"/>
<dbReference type="Gene3D" id="2.30.110.10">
    <property type="entry name" value="Electron Transport, Fmn-binding Protein, Chain A"/>
    <property type="match status" value="1"/>
</dbReference>
<dbReference type="PANTHER" id="PTHR40660:SF1">
    <property type="entry name" value="5'-PHOSPHATE OXIDASE PUTATIVE DOMAIN-CONTAINING PROTEIN-RELATED"/>
    <property type="match status" value="1"/>
</dbReference>
<evidence type="ECO:0000313" key="3">
    <source>
        <dbReference type="Proteomes" id="UP000305709"/>
    </source>
</evidence>
<comment type="caution">
    <text evidence="2">The sequence shown here is derived from an EMBL/GenBank/DDBJ whole genome shotgun (WGS) entry which is preliminary data.</text>
</comment>
<name>A0A5C4N5N5_9RHOB</name>